<dbReference type="AlphaFoldDB" id="A0A1M5PWK3"/>
<dbReference type="STRING" id="1508389.SAMN05444003_1896"/>
<dbReference type="InterPro" id="IPR050491">
    <property type="entry name" value="AmpC-like"/>
</dbReference>
<name>A0A1M5PWK3_9RHOB</name>
<dbReference type="Proteomes" id="UP000184074">
    <property type="component" value="Unassembled WGS sequence"/>
</dbReference>
<dbReference type="InterPro" id="IPR001466">
    <property type="entry name" value="Beta-lactam-related"/>
</dbReference>
<gene>
    <name evidence="2" type="ORF">SAMN05444003_1896</name>
</gene>
<dbReference type="PANTHER" id="PTHR46825">
    <property type="entry name" value="D-ALANYL-D-ALANINE-CARBOXYPEPTIDASE/ENDOPEPTIDASE AMPH"/>
    <property type="match status" value="1"/>
</dbReference>
<organism evidence="2 3">
    <name type="scientific">Cognatiyoonia sediminum</name>
    <dbReference type="NCBI Taxonomy" id="1508389"/>
    <lineage>
        <taxon>Bacteria</taxon>
        <taxon>Pseudomonadati</taxon>
        <taxon>Pseudomonadota</taxon>
        <taxon>Alphaproteobacteria</taxon>
        <taxon>Rhodobacterales</taxon>
        <taxon>Paracoccaceae</taxon>
        <taxon>Cognatiyoonia</taxon>
    </lineage>
</organism>
<proteinExistence type="predicted"/>
<feature type="domain" description="Beta-lactamase-related" evidence="1">
    <location>
        <begin position="14"/>
        <end position="322"/>
    </location>
</feature>
<keyword evidence="3" id="KW-1185">Reference proteome</keyword>
<protein>
    <submittedName>
        <fullName evidence="2">CubicO group peptidase, beta-lactamase class C family</fullName>
    </submittedName>
</protein>
<dbReference type="EMBL" id="FQXB01000002">
    <property type="protein sequence ID" value="SHH06265.1"/>
    <property type="molecule type" value="Genomic_DNA"/>
</dbReference>
<evidence type="ECO:0000259" key="1">
    <source>
        <dbReference type="Pfam" id="PF00144"/>
    </source>
</evidence>
<evidence type="ECO:0000313" key="3">
    <source>
        <dbReference type="Proteomes" id="UP000184074"/>
    </source>
</evidence>
<reference evidence="2 3" key="1">
    <citation type="submission" date="2016-11" db="EMBL/GenBank/DDBJ databases">
        <authorList>
            <person name="Jaros S."/>
            <person name="Januszkiewicz K."/>
            <person name="Wedrychowicz H."/>
        </authorList>
    </citation>
    <scope>NUCLEOTIDE SEQUENCE [LARGE SCALE GENOMIC DNA]</scope>
    <source>
        <strain evidence="2 3">DSM 28715</strain>
    </source>
</reference>
<dbReference type="SUPFAM" id="SSF56601">
    <property type="entry name" value="beta-lactamase/transpeptidase-like"/>
    <property type="match status" value="1"/>
</dbReference>
<evidence type="ECO:0000313" key="2">
    <source>
        <dbReference type="EMBL" id="SHH06265.1"/>
    </source>
</evidence>
<accession>A0A1M5PWK3</accession>
<sequence length="346" mass="37774">MARTCIGPFAFCGLAVSRTGRDVYASQTAKGIEVDTQTMFRVASISKIITARAFLHAADEAHLSDPLYADISNLLGWTIRHPHHPETPITIGMIASHTAGLKDIDLSKIPDRLSQVNYTECFWPNPPGTYFSYSNLGYVLLAAATEAVSGQRFDKVAEAALANFGIIGGFNWSGVPADRRASASPTYRRDGPKFLPQIDQNVAETGVQWPKPMAPYQPIETTWAFSPQGGYRTSMEGLLALAKSLRTSKDQTALWSAKETPGDTLGGVFGQYGFGLQIFDQPAFYPNRIIGHFGTAYGFKGGVWFDCETETAFAYGLNGAEIEDESDEFAEEELRIFEGIAQLRGA</sequence>
<dbReference type="PANTHER" id="PTHR46825:SF9">
    <property type="entry name" value="BETA-LACTAMASE-RELATED DOMAIN-CONTAINING PROTEIN"/>
    <property type="match status" value="1"/>
</dbReference>
<dbReference type="Pfam" id="PF00144">
    <property type="entry name" value="Beta-lactamase"/>
    <property type="match status" value="1"/>
</dbReference>
<dbReference type="Gene3D" id="3.40.710.10">
    <property type="entry name" value="DD-peptidase/beta-lactamase superfamily"/>
    <property type="match status" value="1"/>
</dbReference>
<dbReference type="InterPro" id="IPR012338">
    <property type="entry name" value="Beta-lactam/transpept-like"/>
</dbReference>